<dbReference type="OrthoDB" id="194468at2759"/>
<dbReference type="Proteomes" id="UP001152799">
    <property type="component" value="Chromosome 12"/>
</dbReference>
<dbReference type="EMBL" id="OU892288">
    <property type="protein sequence ID" value="CAH1124471.1"/>
    <property type="molecule type" value="Genomic_DNA"/>
</dbReference>
<dbReference type="PANTHER" id="PTHR16305">
    <property type="entry name" value="TESTICULAR SOLUBLE ADENYLYL CYCLASE"/>
    <property type="match status" value="1"/>
</dbReference>
<dbReference type="GO" id="GO:0004016">
    <property type="term" value="F:adenylate cyclase activity"/>
    <property type="evidence" value="ECO:0007669"/>
    <property type="project" value="TreeGrafter"/>
</dbReference>
<gene>
    <name evidence="3" type="ORF">CEUTPL_LOCUS3417</name>
</gene>
<sequence length="718" mass="83019">MMERLSEEEQKLWIEIMEEGESQMADPYSNWKMYVDACWESHPNLAAVKSLGEKFDLETPIKVCVLNPSFNIDEVDPELAIDVIILKTFDSLTSYEQLLIKCSAILGDIFPRDMLMYIMASSAVRLTALAVKKLFEIHVLSCARGNFLEGGLVFTERFKNPNENTEVACECQGLIIDEICQDLPKYASCGYMRFLSTTFRETTYNLLTDNQKREFHARAIRYLEKETRKCRACGNGYFTKHMGNRLDYDLKILSRKKTRKPDKKAFRSSDQTSGITGASILQESDTLRFSIYSQESGHSNVGSRLFRDSGGYSYPSVTVTSHVGENLTISGSNKSLDDEIEEGEFQMIDSRIGFRTINKYKDDYNITKTFSDADYSQCTCLLILNTMYTQMIEHCSGAGLVEKLMGAMIDFCYICIESQNVIQTLKILEEALDLLDGPLKQTLELEWMVTFKRGKLFAIMGYARLQMEQYDEGYKHLVDALDCYGKCWYYALCLSFHLETGLIIIPIHECITFSQGEGKEPAVRDPDSKKRLIVAIWLWHIRTENWEGAYLWEEDVMNFDLRSEGETIQNLLTGLYVLEGLIVNMSRKMDDKNIQLADKLENKIEHFFKKMLKAGESNKIILPRIYHFKAYYHVCMTNKYNETFKRMRKAVTLASNMGNDMEISWIIHNEQALCNKLSKQDKNFWRVHAEDDNHIEYNESDEYTEDFKHYTLPVPINL</sequence>
<evidence type="ECO:0000313" key="4">
    <source>
        <dbReference type="Proteomes" id="UP001152799"/>
    </source>
</evidence>
<evidence type="ECO:0000313" key="3">
    <source>
        <dbReference type="EMBL" id="CAH1124471.1"/>
    </source>
</evidence>
<reference evidence="3" key="1">
    <citation type="submission" date="2022-01" db="EMBL/GenBank/DDBJ databases">
        <authorList>
            <person name="King R."/>
        </authorList>
    </citation>
    <scope>NUCLEOTIDE SEQUENCE</scope>
</reference>
<proteinExistence type="predicted"/>
<protein>
    <submittedName>
        <fullName evidence="3">Uncharacterized protein</fullName>
    </submittedName>
</protein>
<keyword evidence="4" id="KW-1185">Reference proteome</keyword>
<keyword evidence="2" id="KW-0067">ATP-binding</keyword>
<dbReference type="AlphaFoldDB" id="A0A9P0DH14"/>
<name>A0A9P0DH14_9CUCU</name>
<evidence type="ECO:0000256" key="2">
    <source>
        <dbReference type="ARBA" id="ARBA00022840"/>
    </source>
</evidence>
<dbReference type="GO" id="GO:0005737">
    <property type="term" value="C:cytoplasm"/>
    <property type="evidence" value="ECO:0007669"/>
    <property type="project" value="TreeGrafter"/>
</dbReference>
<dbReference type="GO" id="GO:0005524">
    <property type="term" value="F:ATP binding"/>
    <property type="evidence" value="ECO:0007669"/>
    <property type="project" value="UniProtKB-KW"/>
</dbReference>
<keyword evidence="1" id="KW-0547">Nucleotide-binding</keyword>
<organism evidence="3 4">
    <name type="scientific">Ceutorhynchus assimilis</name>
    <name type="common">cabbage seed weevil</name>
    <dbReference type="NCBI Taxonomy" id="467358"/>
    <lineage>
        <taxon>Eukaryota</taxon>
        <taxon>Metazoa</taxon>
        <taxon>Ecdysozoa</taxon>
        <taxon>Arthropoda</taxon>
        <taxon>Hexapoda</taxon>
        <taxon>Insecta</taxon>
        <taxon>Pterygota</taxon>
        <taxon>Neoptera</taxon>
        <taxon>Endopterygota</taxon>
        <taxon>Coleoptera</taxon>
        <taxon>Polyphaga</taxon>
        <taxon>Cucujiformia</taxon>
        <taxon>Curculionidae</taxon>
        <taxon>Ceutorhynchinae</taxon>
        <taxon>Ceutorhynchus</taxon>
    </lineage>
</organism>
<evidence type="ECO:0000256" key="1">
    <source>
        <dbReference type="ARBA" id="ARBA00022741"/>
    </source>
</evidence>
<dbReference type="PANTHER" id="PTHR16305:SF28">
    <property type="entry name" value="GUANYLATE CYCLASE DOMAIN-CONTAINING PROTEIN"/>
    <property type="match status" value="1"/>
</dbReference>
<accession>A0A9P0DH14</accession>